<sequence>MFNDGNSGRLIDDSFTKPESSEQNFSFYGSQTVQRSGGEKGLMDAEGRRYSDLYRNTSEEMFLKTLMETSIGMPAPTMEMLGFKNLSQSFRTDSEELFKTWLTTGEASCCIIPVEFVLESWLKFESEISKQIDIVALFPKLDSLIANEHNSVLVIIELQLNHGYNSSTIAHRTRQASRRVSTELTNLSNHQHGGMLQRRKSNETLFLQNNPTSEEISCNLNQHSIRNVVERGLQASNLYLAKAWFHSSQPMTRSRSSELRRRYAAMQSTQTTIGVEAMHNKLKEELANPNSSRDLHMSEVPNQMGTFMSPSHSSSYTFSTPQTGTVDKVSSIVSMLKGTLERKKLSNQIEKEAVEECSNGLYQTQEVIVDTDFSQGHGNHIHEMPGTFQKLSTDQIKVPGVLQTIEGSLDFDIEGCANPRNTIMFSTISREPSQTESSAAAPVVSSGFDACDGPSNSSQTLSICESSKRQVGNCRSSENSSRAKAADVKEHIIDNLKDDRKRGGLGRYASVTSAGSVDKGDPTKKRRVERSRKMAEAKERNLTPAVPSDMQSVLKRCENLEKEVRSLKLNLSFMNRNGSVYAMKMDVRISINTCVCGFGRKDSEQTKQIEELQKQNEELMDEKERLLEEIERIVAETGKI</sequence>
<feature type="compositionally biased region" description="Polar residues" evidence="2">
    <location>
        <begin position="21"/>
        <end position="35"/>
    </location>
</feature>
<protein>
    <recommendedName>
        <fullName evidence="5">Protein CYCLOPS-like</fullName>
    </recommendedName>
</protein>
<keyword evidence="1" id="KW-0175">Coiled coil</keyword>
<dbReference type="InterPro" id="IPR040036">
    <property type="entry name" value="CYCLOPS"/>
</dbReference>
<feature type="region of interest" description="Disordered" evidence="2">
    <location>
        <begin position="1"/>
        <end position="43"/>
    </location>
</feature>
<feature type="compositionally biased region" description="Basic and acidic residues" evidence="2">
    <location>
        <begin position="10"/>
        <end position="20"/>
    </location>
</feature>
<evidence type="ECO:0008006" key="5">
    <source>
        <dbReference type="Google" id="ProtNLM"/>
    </source>
</evidence>
<name>A0ABQ8IIF2_9ROSI</name>
<gene>
    <name evidence="3" type="ORF">JRO89_XS01G0065200</name>
</gene>
<feature type="compositionally biased region" description="Polar residues" evidence="2">
    <location>
        <begin position="459"/>
        <end position="482"/>
    </location>
</feature>
<evidence type="ECO:0000313" key="3">
    <source>
        <dbReference type="EMBL" id="KAH7576442.1"/>
    </source>
</evidence>
<feature type="region of interest" description="Disordered" evidence="2">
    <location>
        <begin position="504"/>
        <end position="534"/>
    </location>
</feature>
<dbReference type="PANTHER" id="PTHR36890">
    <property type="entry name" value="PROTEIN CYCLOPS"/>
    <property type="match status" value="1"/>
</dbReference>
<dbReference type="PANTHER" id="PTHR36890:SF1">
    <property type="entry name" value="PROTEIN CYCLOPS"/>
    <property type="match status" value="1"/>
</dbReference>
<accession>A0ABQ8IIF2</accession>
<evidence type="ECO:0000313" key="4">
    <source>
        <dbReference type="Proteomes" id="UP000827721"/>
    </source>
</evidence>
<organism evidence="3 4">
    <name type="scientific">Xanthoceras sorbifolium</name>
    <dbReference type="NCBI Taxonomy" id="99658"/>
    <lineage>
        <taxon>Eukaryota</taxon>
        <taxon>Viridiplantae</taxon>
        <taxon>Streptophyta</taxon>
        <taxon>Embryophyta</taxon>
        <taxon>Tracheophyta</taxon>
        <taxon>Spermatophyta</taxon>
        <taxon>Magnoliopsida</taxon>
        <taxon>eudicotyledons</taxon>
        <taxon>Gunneridae</taxon>
        <taxon>Pentapetalae</taxon>
        <taxon>rosids</taxon>
        <taxon>malvids</taxon>
        <taxon>Sapindales</taxon>
        <taxon>Sapindaceae</taxon>
        <taxon>Xanthoceroideae</taxon>
        <taxon>Xanthoceras</taxon>
    </lineage>
</organism>
<evidence type="ECO:0000256" key="2">
    <source>
        <dbReference type="SAM" id="MobiDB-lite"/>
    </source>
</evidence>
<keyword evidence="4" id="KW-1185">Reference proteome</keyword>
<dbReference type="EMBL" id="JAFEMO010000001">
    <property type="protein sequence ID" value="KAH7576442.1"/>
    <property type="molecule type" value="Genomic_DNA"/>
</dbReference>
<proteinExistence type="predicted"/>
<feature type="coiled-coil region" evidence="1">
    <location>
        <begin position="602"/>
        <end position="636"/>
    </location>
</feature>
<reference evidence="3 4" key="1">
    <citation type="submission" date="2021-02" db="EMBL/GenBank/DDBJ databases">
        <title>Plant Genome Project.</title>
        <authorList>
            <person name="Zhang R.-G."/>
        </authorList>
    </citation>
    <scope>NUCLEOTIDE SEQUENCE [LARGE SCALE GENOMIC DNA]</scope>
    <source>
        <tissue evidence="3">Leaves</tissue>
    </source>
</reference>
<dbReference type="Proteomes" id="UP000827721">
    <property type="component" value="Unassembled WGS sequence"/>
</dbReference>
<feature type="coiled-coil region" evidence="1">
    <location>
        <begin position="550"/>
        <end position="577"/>
    </location>
</feature>
<comment type="caution">
    <text evidence="3">The sequence shown here is derived from an EMBL/GenBank/DDBJ whole genome shotgun (WGS) entry which is preliminary data.</text>
</comment>
<evidence type="ECO:0000256" key="1">
    <source>
        <dbReference type="SAM" id="Coils"/>
    </source>
</evidence>
<feature type="region of interest" description="Disordered" evidence="2">
    <location>
        <begin position="459"/>
        <end position="486"/>
    </location>
</feature>